<name>A0ABX2CR92_9CYAN</name>
<comment type="caution">
    <text evidence="1">The sequence shown here is derived from an EMBL/GenBank/DDBJ whole genome shotgun (WGS) entry which is preliminary data.</text>
</comment>
<reference evidence="1 2" key="1">
    <citation type="journal article" date="2020" name="Sci. Rep.">
        <title>A novel cyanobacterial geosmin producer, revising GeoA distribution and dispersion patterns in Bacteria.</title>
        <authorList>
            <person name="Churro C."/>
            <person name="Semedo-Aguiar A.P."/>
            <person name="Silva A.D."/>
            <person name="Pereira-Leal J.B."/>
            <person name="Leite R.B."/>
        </authorList>
    </citation>
    <scope>NUCLEOTIDE SEQUENCE [LARGE SCALE GENOMIC DNA]</scope>
    <source>
        <strain evidence="1 2">IPMA8</strain>
    </source>
</reference>
<sequence length="68" mass="7935">MLCLQLPLYGLVNKFILTEKVFNQLTNLRADKTYQIQDYFETLNNHSQTVREDLTATALVKVKTRFPS</sequence>
<dbReference type="EMBL" id="SRRZ01000008">
    <property type="protein sequence ID" value="NQE32934.1"/>
    <property type="molecule type" value="Genomic_DNA"/>
</dbReference>
<proteinExistence type="predicted"/>
<accession>A0ABX2CR92</accession>
<evidence type="ECO:0000313" key="1">
    <source>
        <dbReference type="EMBL" id="NQE32934.1"/>
    </source>
</evidence>
<evidence type="ECO:0000313" key="2">
    <source>
        <dbReference type="Proteomes" id="UP000702425"/>
    </source>
</evidence>
<gene>
    <name evidence="1" type="ORF">E5S67_00651</name>
</gene>
<keyword evidence="2" id="KW-1185">Reference proteome</keyword>
<dbReference type="Proteomes" id="UP000702425">
    <property type="component" value="Unassembled WGS sequence"/>
</dbReference>
<organism evidence="1 2">
    <name type="scientific">Microcoleus asticus IPMA8</name>
    <dbReference type="NCBI Taxonomy" id="2563858"/>
    <lineage>
        <taxon>Bacteria</taxon>
        <taxon>Bacillati</taxon>
        <taxon>Cyanobacteriota</taxon>
        <taxon>Cyanophyceae</taxon>
        <taxon>Oscillatoriophycideae</taxon>
        <taxon>Oscillatoriales</taxon>
        <taxon>Microcoleaceae</taxon>
        <taxon>Microcoleus</taxon>
        <taxon>Microcoleus asticus</taxon>
    </lineage>
</organism>
<protein>
    <submittedName>
        <fullName evidence="1">Uncharacterized protein</fullName>
    </submittedName>
</protein>